<organism evidence="3 4">
    <name type="scientific">Dyella acidisoli</name>
    <dbReference type="NCBI Taxonomy" id="1867834"/>
    <lineage>
        <taxon>Bacteria</taxon>
        <taxon>Pseudomonadati</taxon>
        <taxon>Pseudomonadota</taxon>
        <taxon>Gammaproteobacteria</taxon>
        <taxon>Lysobacterales</taxon>
        <taxon>Rhodanobacteraceae</taxon>
        <taxon>Dyella</taxon>
    </lineage>
</organism>
<dbReference type="PROSITE" id="PS00409">
    <property type="entry name" value="PROKAR_NTER_METHYL"/>
    <property type="match status" value="1"/>
</dbReference>
<dbReference type="EMBL" id="BSOB01000025">
    <property type="protein sequence ID" value="GLQ93890.1"/>
    <property type="molecule type" value="Genomic_DNA"/>
</dbReference>
<dbReference type="Proteomes" id="UP001156670">
    <property type="component" value="Unassembled WGS sequence"/>
</dbReference>
<dbReference type="InterPro" id="IPR045584">
    <property type="entry name" value="Pilin-like"/>
</dbReference>
<keyword evidence="4" id="KW-1185">Reference proteome</keyword>
<name>A0ABQ5XQ70_9GAMM</name>
<reference evidence="4" key="1">
    <citation type="journal article" date="2019" name="Int. J. Syst. Evol. Microbiol.">
        <title>The Global Catalogue of Microorganisms (GCM) 10K type strain sequencing project: providing services to taxonomists for standard genome sequencing and annotation.</title>
        <authorList>
            <consortium name="The Broad Institute Genomics Platform"/>
            <consortium name="The Broad Institute Genome Sequencing Center for Infectious Disease"/>
            <person name="Wu L."/>
            <person name="Ma J."/>
        </authorList>
    </citation>
    <scope>NUCLEOTIDE SEQUENCE [LARGE SCALE GENOMIC DNA]</scope>
    <source>
        <strain evidence="4">NBRC 111980</strain>
    </source>
</reference>
<evidence type="ECO:0000256" key="2">
    <source>
        <dbReference type="SAM" id="Phobius"/>
    </source>
</evidence>
<gene>
    <name evidence="3" type="ORF">GCM10007901_28410</name>
</gene>
<evidence type="ECO:0000313" key="3">
    <source>
        <dbReference type="EMBL" id="GLQ93890.1"/>
    </source>
</evidence>
<comment type="caution">
    <text evidence="3">The sequence shown here is derived from an EMBL/GenBank/DDBJ whole genome shotgun (WGS) entry which is preliminary data.</text>
</comment>
<dbReference type="Pfam" id="PF07963">
    <property type="entry name" value="N_methyl"/>
    <property type="match status" value="1"/>
</dbReference>
<evidence type="ECO:0000256" key="1">
    <source>
        <dbReference type="SAM" id="MobiDB-lite"/>
    </source>
</evidence>
<keyword evidence="2" id="KW-0472">Membrane</keyword>
<dbReference type="RefSeq" id="WP_284321585.1">
    <property type="nucleotide sequence ID" value="NZ_BSOB01000025.1"/>
</dbReference>
<evidence type="ECO:0000313" key="4">
    <source>
        <dbReference type="Proteomes" id="UP001156670"/>
    </source>
</evidence>
<dbReference type="InterPro" id="IPR012902">
    <property type="entry name" value="N_methyl_site"/>
</dbReference>
<feature type="transmembrane region" description="Helical" evidence="2">
    <location>
        <begin position="32"/>
        <end position="52"/>
    </location>
</feature>
<feature type="region of interest" description="Disordered" evidence="1">
    <location>
        <begin position="1"/>
        <end position="22"/>
    </location>
</feature>
<dbReference type="SUPFAM" id="SSF54523">
    <property type="entry name" value="Pili subunits"/>
    <property type="match status" value="1"/>
</dbReference>
<keyword evidence="2" id="KW-1133">Transmembrane helix</keyword>
<accession>A0ABQ5XQ70</accession>
<sequence length="246" mass="25936">MNDIAGPGAKKLHPSPFGRGVPSTNPKHVSGFTLLEVLGAIVLLALLLLGVYSGVRSATHTVQAGSVKIEQLDEVRSAQQFLRRELAQAMAQSMGMDSNGNGIFFVGAADSMRFVAPLPGYLGRMGPQLIEVKLVKGEHGKQLVASLAVLPPNGDKPKPLGDPQVLLDGVIDGSFSYRGVNQQGQPTDWQDGWNTAATMPNLVVIKLALSKDRAWPMLSVPLRVNAAALQGPGNLLRGLRGPGVGP</sequence>
<keyword evidence="2" id="KW-0812">Transmembrane</keyword>
<proteinExistence type="predicted"/>
<protein>
    <submittedName>
        <fullName evidence="3">General secretion pathway protein GspJ</fullName>
    </submittedName>
</protein>